<dbReference type="SUPFAM" id="SSF53474">
    <property type="entry name" value="alpha/beta-Hydrolases"/>
    <property type="match status" value="1"/>
</dbReference>
<gene>
    <name evidence="3" type="ORF">ACIA8P_33890</name>
</gene>
<protein>
    <submittedName>
        <fullName evidence="3">Alpha/beta fold hydrolase</fullName>
    </submittedName>
</protein>
<evidence type="ECO:0000256" key="2">
    <source>
        <dbReference type="SAM" id="MobiDB-lite"/>
    </source>
</evidence>
<sequence length="252" mass="27486">MPGCGDRLDESGPFTLEHLVDDIDGTVSALDGPFVVVGQSMAARIAELVAARHPTRAWGWSSLPPSPWPERIYRPAFSSRSARSVATPRPSAPHGSSWRPALPTPLERITARRSELDALAEKLSKRLEKVQAEREELVIAERALHRLAEQDRGEAEAAAVAPVKAQVAGRAVLLIPHRGDDPDETALPGDYRKILAIVRAADGPVQVRTVGEGLGLEVAVRGKLEPLRAKMTKLADRGWLHKRPDGRFTARR</sequence>
<dbReference type="InterPro" id="IPR029058">
    <property type="entry name" value="AB_hydrolase_fold"/>
</dbReference>
<dbReference type="RefSeq" id="WP_398660052.1">
    <property type="nucleotide sequence ID" value="NZ_JBITDC010000015.1"/>
</dbReference>
<keyword evidence="1" id="KW-0175">Coiled coil</keyword>
<name>A0ABW7YAZ4_STRCE</name>
<reference evidence="3 4" key="1">
    <citation type="submission" date="2024-10" db="EMBL/GenBank/DDBJ databases">
        <title>The Natural Products Discovery Center: Release of the First 8490 Sequenced Strains for Exploring Actinobacteria Biosynthetic Diversity.</title>
        <authorList>
            <person name="Kalkreuter E."/>
            <person name="Kautsar S.A."/>
            <person name="Yang D."/>
            <person name="Bader C.D."/>
            <person name="Teijaro C.N."/>
            <person name="Fluegel L."/>
            <person name="Davis C.M."/>
            <person name="Simpson J.R."/>
            <person name="Lauterbach L."/>
            <person name="Steele A.D."/>
            <person name="Gui C."/>
            <person name="Meng S."/>
            <person name="Li G."/>
            <person name="Viehrig K."/>
            <person name="Ye F."/>
            <person name="Su P."/>
            <person name="Kiefer A.F."/>
            <person name="Nichols A."/>
            <person name="Cepeda A.J."/>
            <person name="Yan W."/>
            <person name="Fan B."/>
            <person name="Jiang Y."/>
            <person name="Adhikari A."/>
            <person name="Zheng C.-J."/>
            <person name="Schuster L."/>
            <person name="Cowan T.M."/>
            <person name="Smanski M.J."/>
            <person name="Chevrette M.G."/>
            <person name="De Carvalho L.P.S."/>
            <person name="Shen B."/>
        </authorList>
    </citation>
    <scope>NUCLEOTIDE SEQUENCE [LARGE SCALE GENOMIC DNA]</scope>
    <source>
        <strain evidence="3 4">NPDC051599</strain>
    </source>
</reference>
<evidence type="ECO:0000313" key="3">
    <source>
        <dbReference type="EMBL" id="MFI5679571.1"/>
    </source>
</evidence>
<comment type="caution">
    <text evidence="3">The sequence shown here is derived from an EMBL/GenBank/DDBJ whole genome shotgun (WGS) entry which is preliminary data.</text>
</comment>
<dbReference type="Proteomes" id="UP001612415">
    <property type="component" value="Unassembled WGS sequence"/>
</dbReference>
<keyword evidence="4" id="KW-1185">Reference proteome</keyword>
<feature type="region of interest" description="Disordered" evidence="2">
    <location>
        <begin position="79"/>
        <end position="104"/>
    </location>
</feature>
<evidence type="ECO:0000256" key="1">
    <source>
        <dbReference type="SAM" id="Coils"/>
    </source>
</evidence>
<dbReference type="GO" id="GO:0016787">
    <property type="term" value="F:hydrolase activity"/>
    <property type="evidence" value="ECO:0007669"/>
    <property type="project" value="UniProtKB-KW"/>
</dbReference>
<accession>A0ABW7YAZ4</accession>
<evidence type="ECO:0000313" key="4">
    <source>
        <dbReference type="Proteomes" id="UP001612415"/>
    </source>
</evidence>
<feature type="coiled-coil region" evidence="1">
    <location>
        <begin position="106"/>
        <end position="150"/>
    </location>
</feature>
<dbReference type="Gene3D" id="3.40.50.1820">
    <property type="entry name" value="alpha/beta hydrolase"/>
    <property type="match status" value="1"/>
</dbReference>
<proteinExistence type="predicted"/>
<organism evidence="3 4">
    <name type="scientific">Streptomyces cellulosae</name>
    <dbReference type="NCBI Taxonomy" id="1968"/>
    <lineage>
        <taxon>Bacteria</taxon>
        <taxon>Bacillati</taxon>
        <taxon>Actinomycetota</taxon>
        <taxon>Actinomycetes</taxon>
        <taxon>Kitasatosporales</taxon>
        <taxon>Streptomycetaceae</taxon>
        <taxon>Streptomyces</taxon>
    </lineage>
</organism>
<dbReference type="EMBL" id="JBITDC010000015">
    <property type="protein sequence ID" value="MFI5679571.1"/>
    <property type="molecule type" value="Genomic_DNA"/>
</dbReference>
<keyword evidence="3" id="KW-0378">Hydrolase</keyword>